<dbReference type="Gene3D" id="3.30.70.1320">
    <property type="entry name" value="Multidrug efflux transporter AcrB pore domain like"/>
    <property type="match status" value="1"/>
</dbReference>
<feature type="transmembrane region" description="Helical" evidence="1">
    <location>
        <begin position="457"/>
        <end position="479"/>
    </location>
</feature>
<evidence type="ECO:0000313" key="3">
    <source>
        <dbReference type="Proteomes" id="UP000233491"/>
    </source>
</evidence>
<feature type="transmembrane region" description="Helical" evidence="1">
    <location>
        <begin position="12"/>
        <end position="29"/>
    </location>
</feature>
<dbReference type="SUPFAM" id="SSF82866">
    <property type="entry name" value="Multidrug efflux transporter AcrB transmembrane domain"/>
    <property type="match status" value="2"/>
</dbReference>
<dbReference type="OrthoDB" id="8308837at2"/>
<dbReference type="SUPFAM" id="SSF82693">
    <property type="entry name" value="Multidrug efflux transporter AcrB pore domain, PN1, PN2, PC1 and PC2 subdomains"/>
    <property type="match status" value="3"/>
</dbReference>
<dbReference type="Pfam" id="PF00873">
    <property type="entry name" value="ACR_tran"/>
    <property type="match status" value="1"/>
</dbReference>
<dbReference type="Gene3D" id="3.30.70.1440">
    <property type="entry name" value="Multidrug efflux transporter AcrB pore domain"/>
    <property type="match status" value="1"/>
</dbReference>
<dbReference type="Proteomes" id="UP000233491">
    <property type="component" value="Unassembled WGS sequence"/>
</dbReference>
<dbReference type="InterPro" id="IPR001036">
    <property type="entry name" value="Acrflvin-R"/>
</dbReference>
<dbReference type="GO" id="GO:0042910">
    <property type="term" value="F:xenobiotic transmembrane transporter activity"/>
    <property type="evidence" value="ECO:0007669"/>
    <property type="project" value="TreeGrafter"/>
</dbReference>
<comment type="caution">
    <text evidence="2">The sequence shown here is derived from an EMBL/GenBank/DDBJ whole genome shotgun (WGS) entry which is preliminary data.</text>
</comment>
<dbReference type="Gene3D" id="1.20.1640.10">
    <property type="entry name" value="Multidrug efflux transporter AcrB transmembrane domain"/>
    <property type="match status" value="2"/>
</dbReference>
<organism evidence="2 3">
    <name type="scientific">Pleomorphomonas diazotrophica</name>
    <dbReference type="NCBI Taxonomy" id="1166257"/>
    <lineage>
        <taxon>Bacteria</taxon>
        <taxon>Pseudomonadati</taxon>
        <taxon>Pseudomonadota</taxon>
        <taxon>Alphaproteobacteria</taxon>
        <taxon>Hyphomicrobiales</taxon>
        <taxon>Pleomorphomonadaceae</taxon>
        <taxon>Pleomorphomonas</taxon>
    </lineage>
</organism>
<dbReference type="AlphaFoldDB" id="A0A1I4UV97"/>
<sequence length="1037" mass="107928">MFLTRISISRPVFATMMMIAIMVLGVFAWRSLPIDRYPNVDFPVVAVAIPYPGASPESVESDITKPVEDELNTLSGIEELSSTSSAGSSLIVVKFKLETNSALAAQDVRDRIAAVAPDLPEDAKTPVVMRHNPTETPVMSLAVSSPSLDPGRLSRLTEDVIVPALTTVTGVGSAEVVGSVEEQVAVQIDPDRLRAYGLGVNDVIEALRQGNLLQPAGSVTTGATVRAVQVNAESRTPELLADMIIARQAGAAVRLGDVATVAASTSDAKSLAFRNGQPALAIDVLKVDGANTVAVAADVKRTIDRLKSRIGDARIDVLVNSADAIEANYATVRSTLMEGALLAVLIVFVFLNSWRSTVITALTLPISFLGTLAVISLLGFSLNMMTMLALTLTVGILIDDAIVVRENIMRHLHMGKNHVVAALDGTAEIGLAVVATTLSLCAVFLPLAFMEGIVGRFFLQFGVTVAVAVLISLFVSFTLDPMLSSVWYDPAAHPGAKRGPVGRTIARFDCLFEAAGRAYRGVLGLCLRFRKTTLAFAIGIFAGSLVLLPTVGIEFLPKGDESRITIGLKTAVGSSKEYTALKAGQISDILAKLPEVTGVYASVAAGSGSAETEATIEANLVGPEERSLSADAMVPGVRALLGQVPGVELTVAAAGGLGADEAPIAVEVFGTDPQTLAGAAGKIADMIAKIPGTADVTLSVDTAQPILDFAFMPDVASDLGVSAREVGSSLRTLVDGTEASTMKRPDGTTVPVVVRLPDSLRSDPEQLGALPVVKGEGHGIALNDVARLEASVGPAKIKRQNRARVITIEAALNGRVLGDVMADIDAGLAGMDLPEGVTVGQDGDADLMDETAASMMMALSMAVIFIYLVLASQFGSFLQPLAIMAALPLALAGVVAGLMAGGSTMNLYSMIGLVMLMGLVVKNAILLVDNANQQAAKGLPLPQALIEAGTTRFRPIVMTTLAMIFGMLPLALAIHPGSQQSASMAQAVIGGLISSTLLTLVVVPVMLTYLAQLSGLFRRVFGSPAAPLDHEPESAMG</sequence>
<gene>
    <name evidence="2" type="ORF">CXZ10_07795</name>
</gene>
<accession>A0A1I4UV97</accession>
<feature type="transmembrane region" description="Helical" evidence="1">
    <location>
        <begin position="534"/>
        <end position="556"/>
    </location>
</feature>
<feature type="transmembrane region" description="Helical" evidence="1">
    <location>
        <begin position="358"/>
        <end position="378"/>
    </location>
</feature>
<dbReference type="PRINTS" id="PR00702">
    <property type="entry name" value="ACRIFLAVINRP"/>
</dbReference>
<keyword evidence="3" id="KW-1185">Reference proteome</keyword>
<feature type="transmembrane region" description="Helical" evidence="1">
    <location>
        <begin position="384"/>
        <end position="404"/>
    </location>
</feature>
<feature type="transmembrane region" description="Helical" evidence="1">
    <location>
        <begin position="425"/>
        <end position="445"/>
    </location>
</feature>
<feature type="transmembrane region" description="Helical" evidence="1">
    <location>
        <begin position="882"/>
        <end position="901"/>
    </location>
</feature>
<protein>
    <submittedName>
        <fullName evidence="2">Nodulation protein NolG</fullName>
    </submittedName>
</protein>
<dbReference type="Gene3D" id="3.30.70.1430">
    <property type="entry name" value="Multidrug efflux transporter AcrB pore domain"/>
    <property type="match status" value="2"/>
</dbReference>
<keyword evidence="1" id="KW-1133">Transmembrane helix</keyword>
<dbReference type="EMBL" id="PJNW01000004">
    <property type="protein sequence ID" value="PKR89792.1"/>
    <property type="molecule type" value="Genomic_DNA"/>
</dbReference>
<dbReference type="PANTHER" id="PTHR32063:SF0">
    <property type="entry name" value="SWARMING MOTILITY PROTEIN SWRC"/>
    <property type="match status" value="1"/>
</dbReference>
<keyword evidence="1" id="KW-0812">Transmembrane</keyword>
<proteinExistence type="predicted"/>
<dbReference type="RefSeq" id="WP_101288593.1">
    <property type="nucleotide sequence ID" value="NZ_FOUQ01000009.1"/>
</dbReference>
<dbReference type="InterPro" id="IPR027463">
    <property type="entry name" value="AcrB_DN_DC_subdom"/>
</dbReference>
<dbReference type="SUPFAM" id="SSF82714">
    <property type="entry name" value="Multidrug efflux transporter AcrB TolC docking domain, DN and DC subdomains"/>
    <property type="match status" value="2"/>
</dbReference>
<dbReference type="PANTHER" id="PTHR32063">
    <property type="match status" value="1"/>
</dbReference>
<name>A0A1I4UV97_9HYPH</name>
<feature type="transmembrane region" description="Helical" evidence="1">
    <location>
        <begin position="987"/>
        <end position="1011"/>
    </location>
</feature>
<dbReference type="GO" id="GO:0005886">
    <property type="term" value="C:plasma membrane"/>
    <property type="evidence" value="ECO:0007669"/>
    <property type="project" value="TreeGrafter"/>
</dbReference>
<feature type="transmembrane region" description="Helical" evidence="1">
    <location>
        <begin position="956"/>
        <end position="975"/>
    </location>
</feature>
<feature type="transmembrane region" description="Helical" evidence="1">
    <location>
        <begin position="907"/>
        <end position="928"/>
    </location>
</feature>
<feature type="transmembrane region" description="Helical" evidence="1">
    <location>
        <begin position="330"/>
        <end position="351"/>
    </location>
</feature>
<dbReference type="Gene3D" id="3.30.2090.10">
    <property type="entry name" value="Multidrug efflux transporter AcrB TolC docking domain, DN and DC subdomains"/>
    <property type="match status" value="2"/>
</dbReference>
<reference evidence="2 3" key="1">
    <citation type="submission" date="2017-12" db="EMBL/GenBank/DDBJ databases">
        <title>Anaerobic carbon monoxide metabolism by Pleomorphomonas carboxyditropha sp. nov., a new mesophilic hydrogenogenic carboxidotroph.</title>
        <authorList>
            <person name="Esquivel-Elizondo S."/>
            <person name="Krajmalnik-Brown R."/>
        </authorList>
    </citation>
    <scope>NUCLEOTIDE SEQUENCE [LARGE SCALE GENOMIC DNA]</scope>
    <source>
        <strain evidence="2 3">R5-392</strain>
    </source>
</reference>
<keyword evidence="1" id="KW-0472">Membrane</keyword>
<evidence type="ECO:0000313" key="2">
    <source>
        <dbReference type="EMBL" id="PKR89792.1"/>
    </source>
</evidence>
<evidence type="ECO:0000256" key="1">
    <source>
        <dbReference type="SAM" id="Phobius"/>
    </source>
</evidence>
<feature type="transmembrane region" description="Helical" evidence="1">
    <location>
        <begin position="852"/>
        <end position="870"/>
    </location>
</feature>